<reference evidence="4" key="1">
    <citation type="submission" date="2020-02" db="EMBL/GenBank/DDBJ databases">
        <authorList>
            <person name="Meier V. D."/>
        </authorList>
    </citation>
    <scope>NUCLEOTIDE SEQUENCE</scope>
    <source>
        <strain evidence="4">AVDCRST_MAG17</strain>
    </source>
</reference>
<dbReference type="Pfam" id="PF01596">
    <property type="entry name" value="Methyltransf_3"/>
    <property type="match status" value="1"/>
</dbReference>
<evidence type="ECO:0008006" key="5">
    <source>
        <dbReference type="Google" id="ProtNLM"/>
    </source>
</evidence>
<dbReference type="EMBL" id="CADCVV010000062">
    <property type="protein sequence ID" value="CAA9491506.1"/>
    <property type="molecule type" value="Genomic_DNA"/>
</dbReference>
<evidence type="ECO:0000256" key="1">
    <source>
        <dbReference type="ARBA" id="ARBA00022603"/>
    </source>
</evidence>
<dbReference type="PANTHER" id="PTHR10509:SF14">
    <property type="entry name" value="CAFFEOYL-COA O-METHYLTRANSFERASE 3-RELATED"/>
    <property type="match status" value="1"/>
</dbReference>
<dbReference type="InterPro" id="IPR029063">
    <property type="entry name" value="SAM-dependent_MTases_sf"/>
</dbReference>
<gene>
    <name evidence="4" type="ORF">AVDCRST_MAG17-801</name>
</gene>
<accession>A0A6J4SDU1</accession>
<sequence length="216" mass="23861">MNGIIRREVERYAEEHTTPPPPHLLALAEQTREKLSSPQMMTGPVEGRFLEMLVFASRARRVLEIGTFSGYSSLSMAAGLTAGGHIISCEIDPEVAEVARGHIAASPYADRIEIRVGPALDTVAELAGPFDLVFIDADKVVYRDYLEAVLPKLSERGLIAFDNTLWSGRVVDQIEPDERTRALIELNDTLRADPRVVCVQLTVRDGITLVRRASHT</sequence>
<evidence type="ECO:0000256" key="2">
    <source>
        <dbReference type="ARBA" id="ARBA00022679"/>
    </source>
</evidence>
<organism evidence="4">
    <name type="scientific">uncultured Solirubrobacterales bacterium</name>
    <dbReference type="NCBI Taxonomy" id="768556"/>
    <lineage>
        <taxon>Bacteria</taxon>
        <taxon>Bacillati</taxon>
        <taxon>Actinomycetota</taxon>
        <taxon>Thermoleophilia</taxon>
        <taxon>Solirubrobacterales</taxon>
        <taxon>environmental samples</taxon>
    </lineage>
</organism>
<dbReference type="PROSITE" id="PS51682">
    <property type="entry name" value="SAM_OMT_I"/>
    <property type="match status" value="1"/>
</dbReference>
<dbReference type="InterPro" id="IPR002935">
    <property type="entry name" value="SAM_O-MeTrfase"/>
</dbReference>
<keyword evidence="1" id="KW-0489">Methyltransferase</keyword>
<keyword evidence="2" id="KW-0808">Transferase</keyword>
<dbReference type="PANTHER" id="PTHR10509">
    <property type="entry name" value="O-METHYLTRANSFERASE-RELATED"/>
    <property type="match status" value="1"/>
</dbReference>
<evidence type="ECO:0000313" key="4">
    <source>
        <dbReference type="EMBL" id="CAA9491506.1"/>
    </source>
</evidence>
<dbReference type="AlphaFoldDB" id="A0A6J4SDU1"/>
<dbReference type="SUPFAM" id="SSF53335">
    <property type="entry name" value="S-adenosyl-L-methionine-dependent methyltransferases"/>
    <property type="match status" value="1"/>
</dbReference>
<proteinExistence type="predicted"/>
<keyword evidence="3" id="KW-0949">S-adenosyl-L-methionine</keyword>
<dbReference type="GO" id="GO:0032259">
    <property type="term" value="P:methylation"/>
    <property type="evidence" value="ECO:0007669"/>
    <property type="project" value="UniProtKB-KW"/>
</dbReference>
<name>A0A6J4SDU1_9ACTN</name>
<dbReference type="Gene3D" id="3.40.50.150">
    <property type="entry name" value="Vaccinia Virus protein VP39"/>
    <property type="match status" value="1"/>
</dbReference>
<dbReference type="GO" id="GO:0008171">
    <property type="term" value="F:O-methyltransferase activity"/>
    <property type="evidence" value="ECO:0007669"/>
    <property type="project" value="InterPro"/>
</dbReference>
<dbReference type="InterPro" id="IPR050362">
    <property type="entry name" value="Cation-dep_OMT"/>
</dbReference>
<protein>
    <recommendedName>
        <fullName evidence="5">O-methyltransferase</fullName>
    </recommendedName>
</protein>
<evidence type="ECO:0000256" key="3">
    <source>
        <dbReference type="ARBA" id="ARBA00022691"/>
    </source>
</evidence>
<dbReference type="CDD" id="cd02440">
    <property type="entry name" value="AdoMet_MTases"/>
    <property type="match status" value="1"/>
</dbReference>
<dbReference type="GO" id="GO:0008757">
    <property type="term" value="F:S-adenosylmethionine-dependent methyltransferase activity"/>
    <property type="evidence" value="ECO:0007669"/>
    <property type="project" value="TreeGrafter"/>
</dbReference>